<dbReference type="Proteomes" id="UP000315636">
    <property type="component" value="Unassembled WGS sequence"/>
</dbReference>
<name>A0A521DCM7_9BACL</name>
<accession>A0A521DCM7</accession>
<keyword evidence="2" id="KW-1185">Reference proteome</keyword>
<dbReference type="EMBL" id="FXTI01000005">
    <property type="protein sequence ID" value="SMO68680.1"/>
    <property type="molecule type" value="Genomic_DNA"/>
</dbReference>
<sequence length="201" mass="21777">MRESVANQGTESSGANWISYTHPSASYQCANWLDQMLHTDPFPQELACLCIGTDRSTGDSLGPLVGTQLEKRGIPFLRVYGTLEEPVHAVNLNQTLSQIKSDLKNPCVIAIDACLGQLANVGKIQVGNGPLKPGAGVNKQLPEVGQVHITGIVNVSGFMEYFVLQNTRLSVVMKMADVIASAIETVSIHKLRHLSHEKKES</sequence>
<gene>
    <name evidence="1" type="ORF">SAMN06264849_105252</name>
</gene>
<reference evidence="1 2" key="1">
    <citation type="submission" date="2017-05" db="EMBL/GenBank/DDBJ databases">
        <authorList>
            <person name="Varghese N."/>
            <person name="Submissions S."/>
        </authorList>
    </citation>
    <scope>NUCLEOTIDE SEQUENCE [LARGE SCALE GENOMIC DNA]</scope>
    <source>
        <strain evidence="1 2">DSM 45474</strain>
    </source>
</reference>
<organism evidence="1 2">
    <name type="scientific">Melghirimyces algeriensis</name>
    <dbReference type="NCBI Taxonomy" id="910412"/>
    <lineage>
        <taxon>Bacteria</taxon>
        <taxon>Bacillati</taxon>
        <taxon>Bacillota</taxon>
        <taxon>Bacilli</taxon>
        <taxon>Bacillales</taxon>
        <taxon>Thermoactinomycetaceae</taxon>
        <taxon>Melghirimyces</taxon>
    </lineage>
</organism>
<evidence type="ECO:0000313" key="1">
    <source>
        <dbReference type="EMBL" id="SMO68680.1"/>
    </source>
</evidence>
<evidence type="ECO:0000313" key="2">
    <source>
        <dbReference type="Proteomes" id="UP000315636"/>
    </source>
</evidence>
<dbReference type="Pfam" id="PF06866">
    <property type="entry name" value="DUF1256"/>
    <property type="match status" value="1"/>
</dbReference>
<dbReference type="InterPro" id="IPR009665">
    <property type="entry name" value="YyaC"/>
</dbReference>
<dbReference type="AlphaFoldDB" id="A0A521DCM7"/>
<dbReference type="RefSeq" id="WP_142505567.1">
    <property type="nucleotide sequence ID" value="NZ_FXTI01000005.1"/>
</dbReference>
<proteinExistence type="predicted"/>
<dbReference type="OrthoDB" id="9815953at2"/>
<dbReference type="SUPFAM" id="SSF53163">
    <property type="entry name" value="HybD-like"/>
    <property type="match status" value="1"/>
</dbReference>
<dbReference type="InterPro" id="IPR023430">
    <property type="entry name" value="Pept_HybD-like_dom_sf"/>
</dbReference>
<protein>
    <submittedName>
        <fullName evidence="1">Putative sporulation protein YyaC</fullName>
    </submittedName>
</protein>
<dbReference type="NCBIfam" id="TIGR02841">
    <property type="entry name" value="spore_YyaC"/>
    <property type="match status" value="1"/>
</dbReference>